<sequence>MPHMTHNYMLGLVALILSFAVTFYAPIAYFWFKVRQQQRKQNK</sequence>
<organism evidence="2 3">
    <name type="scientific">Acinetobacter variabilis</name>
    <dbReference type="NCBI Taxonomy" id="70346"/>
    <lineage>
        <taxon>Bacteria</taxon>
        <taxon>Pseudomonadati</taxon>
        <taxon>Pseudomonadota</taxon>
        <taxon>Gammaproteobacteria</taxon>
        <taxon>Moraxellales</taxon>
        <taxon>Moraxellaceae</taxon>
        <taxon>Acinetobacter</taxon>
    </lineage>
</organism>
<dbReference type="Proteomes" id="UP000013101">
    <property type="component" value="Unassembled WGS sequence"/>
</dbReference>
<name>N9NM61_9GAMM</name>
<dbReference type="HOGENOM" id="CLU_218218_0_0_6"/>
<feature type="transmembrane region" description="Helical" evidence="1">
    <location>
        <begin position="12"/>
        <end position="32"/>
    </location>
</feature>
<accession>N9NM61</accession>
<keyword evidence="1" id="KW-0812">Transmembrane</keyword>
<proteinExistence type="predicted"/>
<evidence type="ECO:0008006" key="4">
    <source>
        <dbReference type="Google" id="ProtNLM"/>
    </source>
</evidence>
<dbReference type="EMBL" id="APRS01000017">
    <property type="protein sequence ID" value="ENX06771.1"/>
    <property type="molecule type" value="Genomic_DNA"/>
</dbReference>
<evidence type="ECO:0000313" key="2">
    <source>
        <dbReference type="EMBL" id="ENX06771.1"/>
    </source>
</evidence>
<gene>
    <name evidence="2" type="ORF">F897_03056</name>
</gene>
<reference evidence="2 3" key="1">
    <citation type="submission" date="2013-02" db="EMBL/GenBank/DDBJ databases">
        <title>The Genome Sequence of Acinetobacter sp. NIPH 2171.</title>
        <authorList>
            <consortium name="The Broad Institute Genome Sequencing Platform"/>
            <consortium name="The Broad Institute Genome Sequencing Center for Infectious Disease"/>
            <person name="Cerqueira G."/>
            <person name="Feldgarden M."/>
            <person name="Courvalin P."/>
            <person name="Perichon B."/>
            <person name="Grillot-Courvalin C."/>
            <person name="Clermont D."/>
            <person name="Rocha E."/>
            <person name="Yoon E.-J."/>
            <person name="Nemec A."/>
            <person name="Walker B."/>
            <person name="Young S.K."/>
            <person name="Zeng Q."/>
            <person name="Gargeya S."/>
            <person name="Fitzgerald M."/>
            <person name="Haas B."/>
            <person name="Abouelleil A."/>
            <person name="Alvarado L."/>
            <person name="Arachchi H.M."/>
            <person name="Berlin A.M."/>
            <person name="Chapman S.B."/>
            <person name="Dewar J."/>
            <person name="Goldberg J."/>
            <person name="Griggs A."/>
            <person name="Gujja S."/>
            <person name="Hansen M."/>
            <person name="Howarth C."/>
            <person name="Imamovic A."/>
            <person name="Larimer J."/>
            <person name="McCowan C."/>
            <person name="Murphy C."/>
            <person name="Neiman D."/>
            <person name="Pearson M."/>
            <person name="Priest M."/>
            <person name="Roberts A."/>
            <person name="Saif S."/>
            <person name="Shea T."/>
            <person name="Sisk P."/>
            <person name="Sykes S."/>
            <person name="Wortman J."/>
            <person name="Nusbaum C."/>
            <person name="Birren B."/>
        </authorList>
    </citation>
    <scope>NUCLEOTIDE SEQUENCE [LARGE SCALE GENOMIC DNA]</scope>
    <source>
        <strain evidence="2 3">NIPH 2171</strain>
    </source>
</reference>
<dbReference type="PATRIC" id="fig|1217693.3.peg.2953"/>
<evidence type="ECO:0000313" key="3">
    <source>
        <dbReference type="Proteomes" id="UP000013101"/>
    </source>
</evidence>
<comment type="caution">
    <text evidence="2">The sequence shown here is derived from an EMBL/GenBank/DDBJ whole genome shotgun (WGS) entry which is preliminary data.</text>
</comment>
<keyword evidence="1" id="KW-0472">Membrane</keyword>
<keyword evidence="1" id="KW-1133">Transmembrane helix</keyword>
<protein>
    <recommendedName>
        <fullName evidence="4">Preprotein translocase subunit YajC</fullName>
    </recommendedName>
</protein>
<dbReference type="AlphaFoldDB" id="N9NM61"/>
<dbReference type="RefSeq" id="WP_005237071.1">
    <property type="nucleotide sequence ID" value="NZ_AP024524.1"/>
</dbReference>
<evidence type="ECO:0000256" key="1">
    <source>
        <dbReference type="SAM" id="Phobius"/>
    </source>
</evidence>